<protein>
    <recommendedName>
        <fullName evidence="2">Vertnin</fullName>
    </recommendedName>
</protein>
<dbReference type="GO" id="GO:0008270">
    <property type="term" value="F:zinc ion binding"/>
    <property type="evidence" value="ECO:0007669"/>
    <property type="project" value="UniProtKB-KW"/>
</dbReference>
<dbReference type="AlphaFoldDB" id="A0AA88YLL5"/>
<comment type="similarity">
    <text evidence="1">Belongs to the vertnin family.</text>
</comment>
<dbReference type="PANTHER" id="PTHR16081">
    <property type="entry name" value="VERTNIN"/>
    <property type="match status" value="1"/>
</dbReference>
<dbReference type="Proteomes" id="UP001186944">
    <property type="component" value="Unassembled WGS sequence"/>
</dbReference>
<dbReference type="InterPro" id="IPR038822">
    <property type="entry name" value="Vertnin-like"/>
</dbReference>
<dbReference type="SUPFAM" id="SSF57903">
    <property type="entry name" value="FYVE/PHD zinc finger"/>
    <property type="match status" value="1"/>
</dbReference>
<evidence type="ECO:0000259" key="7">
    <source>
        <dbReference type="SMART" id="SM00249"/>
    </source>
</evidence>
<dbReference type="InterPro" id="IPR013083">
    <property type="entry name" value="Znf_RING/FYVE/PHD"/>
</dbReference>
<dbReference type="InterPro" id="IPR019786">
    <property type="entry name" value="Zinc_finger_PHD-type_CS"/>
</dbReference>
<reference evidence="8" key="1">
    <citation type="submission" date="2019-08" db="EMBL/GenBank/DDBJ databases">
        <title>The improved chromosome-level genome for the pearl oyster Pinctada fucata martensii using PacBio sequencing and Hi-C.</title>
        <authorList>
            <person name="Zheng Z."/>
        </authorList>
    </citation>
    <scope>NUCLEOTIDE SEQUENCE</scope>
    <source>
        <strain evidence="8">ZZ-2019</strain>
        <tissue evidence="8">Adductor muscle</tissue>
    </source>
</reference>
<accession>A0AA88YLL5</accession>
<comment type="caution">
    <text evidence="8">The sequence shown here is derived from an EMBL/GenBank/DDBJ whole genome shotgun (WGS) entry which is preliminary data.</text>
</comment>
<dbReference type="PROSITE" id="PS01359">
    <property type="entry name" value="ZF_PHD_1"/>
    <property type="match status" value="1"/>
</dbReference>
<name>A0AA88YLL5_PINIB</name>
<dbReference type="InterPro" id="IPR047273">
    <property type="entry name" value="VRTN_OTU_dom"/>
</dbReference>
<dbReference type="Gene3D" id="3.90.70.80">
    <property type="match status" value="1"/>
</dbReference>
<dbReference type="SMART" id="SM00249">
    <property type="entry name" value="PHD"/>
    <property type="match status" value="1"/>
</dbReference>
<gene>
    <name evidence="8" type="ORF">FSP39_004450</name>
</gene>
<organism evidence="8 9">
    <name type="scientific">Pinctada imbricata</name>
    <name type="common">Atlantic pearl-oyster</name>
    <name type="synonym">Pinctada martensii</name>
    <dbReference type="NCBI Taxonomy" id="66713"/>
    <lineage>
        <taxon>Eukaryota</taxon>
        <taxon>Metazoa</taxon>
        <taxon>Spiralia</taxon>
        <taxon>Lophotrochozoa</taxon>
        <taxon>Mollusca</taxon>
        <taxon>Bivalvia</taxon>
        <taxon>Autobranchia</taxon>
        <taxon>Pteriomorphia</taxon>
        <taxon>Pterioida</taxon>
        <taxon>Pterioidea</taxon>
        <taxon>Pteriidae</taxon>
        <taxon>Pinctada</taxon>
    </lineage>
</organism>
<dbReference type="PANTHER" id="PTHR16081:SF0">
    <property type="entry name" value="VERTNIN"/>
    <property type="match status" value="1"/>
</dbReference>
<dbReference type="Gene3D" id="3.30.40.10">
    <property type="entry name" value="Zinc/RING finger domain, C3HC4 (zinc finger)"/>
    <property type="match status" value="1"/>
</dbReference>
<evidence type="ECO:0000256" key="1">
    <source>
        <dbReference type="ARBA" id="ARBA00007290"/>
    </source>
</evidence>
<evidence type="ECO:0000256" key="3">
    <source>
        <dbReference type="ARBA" id="ARBA00022723"/>
    </source>
</evidence>
<evidence type="ECO:0000256" key="4">
    <source>
        <dbReference type="ARBA" id="ARBA00022771"/>
    </source>
</evidence>
<dbReference type="GO" id="GO:0000785">
    <property type="term" value="C:chromatin"/>
    <property type="evidence" value="ECO:0007669"/>
    <property type="project" value="TreeGrafter"/>
</dbReference>
<dbReference type="EMBL" id="VSWD01000006">
    <property type="protein sequence ID" value="KAK3099445.1"/>
    <property type="molecule type" value="Genomic_DNA"/>
</dbReference>
<evidence type="ECO:0000256" key="6">
    <source>
        <dbReference type="SAM" id="MobiDB-lite"/>
    </source>
</evidence>
<feature type="compositionally biased region" description="Polar residues" evidence="6">
    <location>
        <begin position="304"/>
        <end position="323"/>
    </location>
</feature>
<feature type="domain" description="Zinc finger PHD-type" evidence="7">
    <location>
        <begin position="18"/>
        <end position="67"/>
    </location>
</feature>
<proteinExistence type="inferred from homology"/>
<feature type="region of interest" description="Disordered" evidence="6">
    <location>
        <begin position="295"/>
        <end position="385"/>
    </location>
</feature>
<evidence type="ECO:0000256" key="5">
    <source>
        <dbReference type="ARBA" id="ARBA00022833"/>
    </source>
</evidence>
<sequence length="988" mass="111391">MPSKKRKITPSQRCAFWPCGSCRRDCSHGSIYCNSCATWFHTACEGLDDFQSLDWPSIPTYTCLTCFSEEAAPPYSFNASLLRLSQASDIGLDYLRFQCRREALHLPDFRDVHDGSDPMSLGVHAPTLTIMRFCDLTHLGKPVKSLTDGDCLFSSASIAICGNNSMVTELRVRTCVEMLLNKSFYMQLPNVNDIISTSPSYDDAASECANSKTFSSMWTVYALSTASNHTIDVTYPAVNGSSDFGCKALNVQCRPRGSTDEKNGICIMWTSCAGLKKSGKNRDLWRSDHFVPIIPPKPKCHSSPVPTSQSAATSLDNDISFNQSKDDSNGMNVDLNDDSEMNNSSIMTSKPAADEVTNDTSTSGDSSLESDSEEVNCAPLPGSEPLQGSFLDTPVVINYILRRETAIDRIPRGVKCNVFFVVDNSQNAERRAVGKNSSFVDDCGAWKSSSSKKHLFTRVNNEYVYVDLKNGVYLVTVRGKRVPMDPQPAAGEIITLKRVYTSLKRAPDYRRRISWIEGDIPTDLTRKTQCAAIIEYLGQFPTTPSIHGNRTKSTGEYVRTTKEVRDNIREKTKTSSPHDVYEELTLNGSMCAPRDLKQVQNYAYRRPDAGPKSQNTADELQILLSDMATHEYQQEVIQSKDGLTNIILYTEEQLEELKNFCSNPRGNGVIGIDRTFNLGAVYLTLIVYQNTNLVRKTTHVAPIMLGPCYMHWNGSYDTYHCFFSHLQRKLSGEVSVDALELGGDNLIIGSDEEAALIKAMKMCFPTATHILCRRHIEENVRRKLQQVGSSESTTKRWMEDIFSLLEAESENEFDLLQMEIGDRIENDLQPFHAYFERTADLLKAKVWRPHKDKLTSLDWKNNACESMNHIIKLQQNWTTQKLPQLRDKLHRLVKLQYRDVRAALHGQGNYELAPWTRKFLVNQMCWEAKSEEEKKKLLTRLLKFKHVNAKTIVSADGNLTIPKTPRTAKKPGQRKRVRSAKTTTLNFR</sequence>
<evidence type="ECO:0000256" key="2">
    <source>
        <dbReference type="ARBA" id="ARBA00020188"/>
    </source>
</evidence>
<keyword evidence="4" id="KW-0863">Zinc-finger</keyword>
<dbReference type="InterPro" id="IPR011011">
    <property type="entry name" value="Znf_FYVE_PHD"/>
</dbReference>
<evidence type="ECO:0000313" key="9">
    <source>
        <dbReference type="Proteomes" id="UP001186944"/>
    </source>
</evidence>
<keyword evidence="3" id="KW-0479">Metal-binding</keyword>
<keyword evidence="9" id="KW-1185">Reference proteome</keyword>
<evidence type="ECO:0000313" key="8">
    <source>
        <dbReference type="EMBL" id="KAK3099445.1"/>
    </source>
</evidence>
<dbReference type="GO" id="GO:0006357">
    <property type="term" value="P:regulation of transcription by RNA polymerase II"/>
    <property type="evidence" value="ECO:0007669"/>
    <property type="project" value="TreeGrafter"/>
</dbReference>
<dbReference type="InterPro" id="IPR001965">
    <property type="entry name" value="Znf_PHD"/>
</dbReference>
<feature type="region of interest" description="Disordered" evidence="6">
    <location>
        <begin position="965"/>
        <end position="988"/>
    </location>
</feature>
<dbReference type="CDD" id="cd22791">
    <property type="entry name" value="OTU_VRTN"/>
    <property type="match status" value="1"/>
</dbReference>
<feature type="compositionally biased region" description="Basic residues" evidence="6">
    <location>
        <begin position="966"/>
        <end position="979"/>
    </location>
</feature>
<keyword evidence="5" id="KW-0862">Zinc</keyword>